<name>A0AC11CSH4_SHEEP</name>
<dbReference type="Ensembl" id="ENSOART00020081310.1">
    <property type="protein sequence ID" value="ENSOARP00020035125.1"/>
    <property type="gene ID" value="ENSOARG00020021548.2"/>
</dbReference>
<accession>A0AC11CSH4</accession>
<proteinExistence type="predicted"/>
<reference evidence="1" key="2">
    <citation type="submission" date="2025-08" db="UniProtKB">
        <authorList>
            <consortium name="Ensembl"/>
        </authorList>
    </citation>
    <scope>IDENTIFICATION</scope>
</reference>
<organism evidence="1">
    <name type="scientific">Ovis aries</name>
    <name type="common">Sheep</name>
    <dbReference type="NCBI Taxonomy" id="9940"/>
    <lineage>
        <taxon>Eukaryota</taxon>
        <taxon>Metazoa</taxon>
        <taxon>Chordata</taxon>
        <taxon>Craniata</taxon>
        <taxon>Vertebrata</taxon>
        <taxon>Euteleostomi</taxon>
        <taxon>Mammalia</taxon>
        <taxon>Eutheria</taxon>
        <taxon>Laurasiatheria</taxon>
        <taxon>Artiodactyla</taxon>
        <taxon>Ruminantia</taxon>
        <taxon>Pecora</taxon>
        <taxon>Bovidae</taxon>
        <taxon>Caprinae</taxon>
        <taxon>Ovis</taxon>
    </lineage>
</organism>
<reference evidence="1" key="3">
    <citation type="submission" date="2025-09" db="UniProtKB">
        <authorList>
            <consortium name="Ensembl"/>
        </authorList>
    </citation>
    <scope>IDENTIFICATION</scope>
</reference>
<evidence type="ECO:0000313" key="1">
    <source>
        <dbReference type="Ensembl" id="ENSOARP00020035125.1"/>
    </source>
</evidence>
<reference evidence="1" key="1">
    <citation type="submission" date="2020-11" db="EMBL/GenBank/DDBJ databases">
        <authorList>
            <person name="Davenport K.M."/>
            <person name="Bickhart D.M."/>
            <person name="Smith T.P.L."/>
            <person name="Murdoch B.M."/>
            <person name="Rosen B.D."/>
        </authorList>
    </citation>
    <scope>NUCLEOTIDE SEQUENCE [LARGE SCALE GENOMIC DNA]</scope>
    <source>
        <strain evidence="1">OAR_USU_Benz2616</strain>
    </source>
</reference>
<sequence>MAGFAELGLSSWLVEQCRQMGLKQPTPVQLGCIPAILEGRDCLGCAKTGSGKTAAFVLPILQKLSEDPYGIFCLVLTPTRELAYQIAEQFRVLGKPLGLKDCIVVGGMDMVAQALELSRKPHVVIATPGRLADHLRSSNTFSMKKIHFLVMDEADRLLEQGCTDFTVDLEVILAAVPARRQTLLFSATLTDTLRELQGLATNQPFFWEAQAPVRTVEQLDQRYLLVPEKVKDAYLVHLIQNFQDEHEDWSIIIFTNTCKTCQILCMMLRKFSFPTVALHSMMKQKERFAALAKFKSSIYRILIATDVASRGLDIPTVQVVINHNTPGLPKIYIHRVGRTARAEKKLEEFPVEEAQVLQILTQVNVVRRECEIKLEAANFDEKKEINKRKQMILEGKDPDLEAKRKAELAKIKQKNRRFKEKVEQTLQRQKASRADRRGRPPRARPEASLSPAPAQGPA</sequence>
<gene>
    <name evidence="1" type="primary">DDX49</name>
</gene>
<protein>
    <submittedName>
        <fullName evidence="1">DEAD-box helicase 49</fullName>
    </submittedName>
</protein>